<organism evidence="3 4">
    <name type="scientific">Bodo saltans</name>
    <name type="common">Flagellated protozoan</name>
    <dbReference type="NCBI Taxonomy" id="75058"/>
    <lineage>
        <taxon>Eukaryota</taxon>
        <taxon>Discoba</taxon>
        <taxon>Euglenozoa</taxon>
        <taxon>Kinetoplastea</taxon>
        <taxon>Metakinetoplastina</taxon>
        <taxon>Eubodonida</taxon>
        <taxon>Bodonidae</taxon>
        <taxon>Bodo</taxon>
    </lineage>
</organism>
<evidence type="ECO:0000256" key="1">
    <source>
        <dbReference type="SAM" id="Phobius"/>
    </source>
</evidence>
<keyword evidence="1" id="KW-1133">Transmembrane helix</keyword>
<name>A0A0S4IRC8_BODSA</name>
<evidence type="ECO:0000313" key="3">
    <source>
        <dbReference type="EMBL" id="CUF43930.1"/>
    </source>
</evidence>
<evidence type="ECO:0000256" key="2">
    <source>
        <dbReference type="SAM" id="SignalP"/>
    </source>
</evidence>
<keyword evidence="2" id="KW-0732">Signal</keyword>
<dbReference type="Proteomes" id="UP000051952">
    <property type="component" value="Unassembled WGS sequence"/>
</dbReference>
<dbReference type="AlphaFoldDB" id="A0A0S4IRC8"/>
<feature type="transmembrane region" description="Helical" evidence="1">
    <location>
        <begin position="247"/>
        <end position="270"/>
    </location>
</feature>
<feature type="chain" id="PRO_5006621498" evidence="2">
    <location>
        <begin position="18"/>
        <end position="379"/>
    </location>
</feature>
<keyword evidence="1" id="KW-0472">Membrane</keyword>
<dbReference type="EMBL" id="CYKH01000324">
    <property type="protein sequence ID" value="CUF43930.1"/>
    <property type="molecule type" value="Genomic_DNA"/>
</dbReference>
<dbReference type="VEuPathDB" id="TriTrypDB:BSAL_62530"/>
<keyword evidence="4" id="KW-1185">Reference proteome</keyword>
<feature type="transmembrane region" description="Helical" evidence="1">
    <location>
        <begin position="188"/>
        <end position="206"/>
    </location>
</feature>
<feature type="signal peptide" evidence="2">
    <location>
        <begin position="1"/>
        <end position="17"/>
    </location>
</feature>
<evidence type="ECO:0000313" key="4">
    <source>
        <dbReference type="Proteomes" id="UP000051952"/>
    </source>
</evidence>
<feature type="transmembrane region" description="Helical" evidence="1">
    <location>
        <begin position="67"/>
        <end position="88"/>
    </location>
</feature>
<accession>A0A0S4IRC8</accession>
<proteinExistence type="predicted"/>
<keyword evidence="1" id="KW-0812">Transmembrane</keyword>
<reference evidence="4" key="1">
    <citation type="submission" date="2015-09" db="EMBL/GenBank/DDBJ databases">
        <authorList>
            <consortium name="Pathogen Informatics"/>
        </authorList>
    </citation>
    <scope>NUCLEOTIDE SEQUENCE [LARGE SCALE GENOMIC DNA]</scope>
    <source>
        <strain evidence="4">Lake Konstanz</strain>
    </source>
</reference>
<gene>
    <name evidence="3" type="ORF">BSAL_62530</name>
</gene>
<feature type="transmembrane region" description="Helical" evidence="1">
    <location>
        <begin position="218"/>
        <end position="241"/>
    </location>
</feature>
<feature type="transmembrane region" description="Helical" evidence="1">
    <location>
        <begin position="35"/>
        <end position="55"/>
    </location>
</feature>
<protein>
    <submittedName>
        <fullName evidence="3">Membrane-associated protein, putative</fullName>
    </submittedName>
</protein>
<sequence length="379" mass="40739">MAVFAVLVALWSAIVGAGLTNVSTAARVFCLPSSLLPVFTATVPSNVASATFLLAELRTTACVGGDVVLGLLGLVMGLLPCATFVWIWSYSRGARWSCVPRREVDSNANVGHGVSNVRKFVNSLHGAIRRRYTWRQSNDDKKPLQAAWAVLLEYRDLRYGVADAGVLAVVSCLSIVSGLTTSTTQCRAWSLVVLLLLFAQLVLLMATRPLTSLLANVYSALTLVLTALSALTQLVFVWVYATDTAGVWLVDASAGLSLAVVGISAVKMLLDVVHLFAAARRRLGTAGLFQSRDIVANGDPRINASDEDFTNGKTLLSSDHRGSENTDEELRVILPLVALDGNSAFDHFWDATGTAVGTSRVEGESDILRDSYLKEFKNF</sequence>